<feature type="transmembrane region" description="Helical" evidence="1">
    <location>
        <begin position="65"/>
        <end position="85"/>
    </location>
</feature>
<dbReference type="Proteomes" id="UP001201812">
    <property type="component" value="Unassembled WGS sequence"/>
</dbReference>
<dbReference type="GO" id="GO:0016491">
    <property type="term" value="F:oxidoreductase activity"/>
    <property type="evidence" value="ECO:0007669"/>
    <property type="project" value="InterPro"/>
</dbReference>
<dbReference type="Pfam" id="PF00487">
    <property type="entry name" value="FA_desaturase"/>
    <property type="match status" value="1"/>
</dbReference>
<dbReference type="InterPro" id="IPR012171">
    <property type="entry name" value="Fatty_acid_desaturase"/>
</dbReference>
<comment type="caution">
    <text evidence="3">The sequence shown here is derived from an EMBL/GenBank/DDBJ whole genome shotgun (WGS) entry which is preliminary data.</text>
</comment>
<evidence type="ECO:0000259" key="2">
    <source>
        <dbReference type="Pfam" id="PF00487"/>
    </source>
</evidence>
<accession>A0AAD4QRV1</accession>
<evidence type="ECO:0000313" key="4">
    <source>
        <dbReference type="Proteomes" id="UP001201812"/>
    </source>
</evidence>
<dbReference type="EMBL" id="JAKKPZ010000577">
    <property type="protein sequence ID" value="KAI1693858.1"/>
    <property type="molecule type" value="Genomic_DNA"/>
</dbReference>
<reference evidence="3" key="1">
    <citation type="submission" date="2022-01" db="EMBL/GenBank/DDBJ databases">
        <title>Genome Sequence Resource for Two Populations of Ditylenchus destructor, the Migratory Endoparasitic Phytonematode.</title>
        <authorList>
            <person name="Zhang H."/>
            <person name="Lin R."/>
            <person name="Xie B."/>
        </authorList>
    </citation>
    <scope>NUCLEOTIDE SEQUENCE</scope>
    <source>
        <strain evidence="3">BazhouSP</strain>
    </source>
</reference>
<feature type="domain" description="Fatty acid desaturase" evidence="2">
    <location>
        <begin position="94"/>
        <end position="353"/>
    </location>
</feature>
<keyword evidence="4" id="KW-1185">Reference proteome</keyword>
<keyword evidence="1" id="KW-0472">Membrane</keyword>
<dbReference type="CDD" id="cd03507">
    <property type="entry name" value="Delta12-FADS-like"/>
    <property type="match status" value="1"/>
</dbReference>
<keyword evidence="1" id="KW-1133">Transmembrane helix</keyword>
<feature type="transmembrane region" description="Helical" evidence="1">
    <location>
        <begin position="91"/>
        <end position="111"/>
    </location>
</feature>
<gene>
    <name evidence="3" type="ORF">DdX_20423</name>
</gene>
<sequence length="391" mass="45593">MPPYITEKVVDETPPEKITGEIQDKDVVENLSVDSTRKELPLPTLEEIRDAIPPECFKKSDAKSCFYLALDYVFIATCYLLLPYFEGYGGFVGLLGWYWMMGLFLSGLFMIGHDCGHDSFSDNKILNDIAGNLAYSPIMTPFWPIQKAHRRHHRHTNHVQKDRHWNSGRHWNSEEEFHGSSWLERQLAKFPLMGFVRWHIAIMLYGDPDGCYYWPFSKLFVNNTERLQCFVSTALCLACSTIAFNLCDYSAYSFVKYYFVPILFHDFWMVMVTTLQHAEDETEAYEEGTWTYLKGQAQTIDRKYGLVPDFVLHHITDGHVVHHFFQRIPHYNLVEATKAVRSLLEKYPGAYKYRSSPNYLLEFLRLNHESEYLIGKGSGVRKYNVSKEFAD</sequence>
<dbReference type="InterPro" id="IPR005804">
    <property type="entry name" value="FA_desaturase_dom"/>
</dbReference>
<name>A0AAD4QRV1_9BILA</name>
<evidence type="ECO:0000313" key="3">
    <source>
        <dbReference type="EMBL" id="KAI1693858.1"/>
    </source>
</evidence>
<keyword evidence="1" id="KW-0812">Transmembrane</keyword>
<protein>
    <submittedName>
        <fullName evidence="3">Fatty acid desaturase domain-containing protein</fullName>
    </submittedName>
</protein>
<organism evidence="3 4">
    <name type="scientific">Ditylenchus destructor</name>
    <dbReference type="NCBI Taxonomy" id="166010"/>
    <lineage>
        <taxon>Eukaryota</taxon>
        <taxon>Metazoa</taxon>
        <taxon>Ecdysozoa</taxon>
        <taxon>Nematoda</taxon>
        <taxon>Chromadorea</taxon>
        <taxon>Rhabditida</taxon>
        <taxon>Tylenchina</taxon>
        <taxon>Tylenchomorpha</taxon>
        <taxon>Sphaerularioidea</taxon>
        <taxon>Anguinidae</taxon>
        <taxon>Anguininae</taxon>
        <taxon>Ditylenchus</taxon>
    </lineage>
</organism>
<dbReference type="GO" id="GO:0006629">
    <property type="term" value="P:lipid metabolic process"/>
    <property type="evidence" value="ECO:0007669"/>
    <property type="project" value="InterPro"/>
</dbReference>
<dbReference type="AlphaFoldDB" id="A0AAD4QRV1"/>
<evidence type="ECO:0000256" key="1">
    <source>
        <dbReference type="SAM" id="Phobius"/>
    </source>
</evidence>
<dbReference type="PANTHER" id="PTHR32100">
    <property type="entry name" value="OMEGA-6 FATTY ACID DESATURASE, CHLOROPLASTIC"/>
    <property type="match status" value="1"/>
</dbReference>
<proteinExistence type="predicted"/>